<dbReference type="OrthoDB" id="1887033at2759"/>
<sequence length="485" mass="55588">MTLFKFFNSDSSAKETVNLSDSLAIDRRAIFRNRVNYGVNLGSLFVLESWIYDDLFKEVGGGNSEFEAVSKCKTQFGAQATGNKLRQHYESYLNKIDWNFLKNVNVTSLRVPIGYWHVNNGSFLNGLPFQPVADVYASAQPWTYFKTLVKTAGQYDISIVIDVHGLPGGANSEAHSGMVQNPAVFFKTPNYVNAMCNGILPIIVHDICLSFENIAGLQIVNEAYFDNNANDIKAYYLRATSNISKMDNNLPIIISDGWWPQQWSDWVSQNNISNNIIIDSHVYRCFSNEDKSKDAGAIYDSLPQTVQFDKGKADFMVGEFSCVLDEETWKRTKGDRNVHITKFGRAQTSLFPTIASFGWFFWTLQFKWGDGGEWGFVPQVSKNNLIMRSKNVKPIDSNRVAAIIAEHINYWNGKGSYFEHWRFEDAIRQAVYDIQSFNSLNNSRLGRWKSWTSRRRREYIGSKGDSQFMWEWDQGYQRGLDEFNQ</sequence>
<gene>
    <name evidence="4" type="primary">EXG3</name>
    <name evidence="4" type="ORF">C6P45_002929</name>
</gene>
<dbReference type="GO" id="GO:0005737">
    <property type="term" value="C:cytoplasm"/>
    <property type="evidence" value="ECO:0007669"/>
    <property type="project" value="UniProtKB-ARBA"/>
</dbReference>
<dbReference type="GO" id="GO:0009251">
    <property type="term" value="P:glucan catabolic process"/>
    <property type="evidence" value="ECO:0007669"/>
    <property type="project" value="TreeGrafter"/>
</dbReference>
<dbReference type="EMBL" id="PUHR01000289">
    <property type="protein sequence ID" value="KAG0655608.1"/>
    <property type="molecule type" value="Genomic_DNA"/>
</dbReference>
<reference evidence="4 5" key="1">
    <citation type="submission" date="2020-11" db="EMBL/GenBank/DDBJ databases">
        <title>Kefir isolates.</title>
        <authorList>
            <person name="Marcisauskas S."/>
            <person name="Kim Y."/>
            <person name="Blasche S."/>
        </authorList>
    </citation>
    <scope>NUCLEOTIDE SEQUENCE [LARGE SCALE GENOMIC DNA]</scope>
    <source>
        <strain evidence="4 5">OG2</strain>
    </source>
</reference>
<keyword evidence="2" id="KW-0378">Hydrolase</keyword>
<evidence type="ECO:0000256" key="2">
    <source>
        <dbReference type="ARBA" id="ARBA00022801"/>
    </source>
</evidence>
<dbReference type="Proteomes" id="UP000750334">
    <property type="component" value="Unassembled WGS sequence"/>
</dbReference>
<keyword evidence="5" id="KW-1185">Reference proteome</keyword>
<protein>
    <submittedName>
        <fullName evidence="4">Glucan 1,3-beta-glucosidase 3</fullName>
    </submittedName>
</protein>
<dbReference type="InterPro" id="IPR017853">
    <property type="entry name" value="GH"/>
</dbReference>
<comment type="caution">
    <text evidence="4">The sequence shown here is derived from an EMBL/GenBank/DDBJ whole genome shotgun (WGS) entry which is preliminary data.</text>
</comment>
<evidence type="ECO:0000313" key="5">
    <source>
        <dbReference type="Proteomes" id="UP000750334"/>
    </source>
</evidence>
<dbReference type="FunFam" id="3.20.20.80:FF:000100">
    <property type="entry name" value="Glycoside hydrolase superfamily"/>
    <property type="match status" value="1"/>
</dbReference>
<evidence type="ECO:0000256" key="3">
    <source>
        <dbReference type="ARBA" id="ARBA00023295"/>
    </source>
</evidence>
<evidence type="ECO:0000256" key="1">
    <source>
        <dbReference type="ARBA" id="ARBA00005641"/>
    </source>
</evidence>
<dbReference type="InterPro" id="IPR050386">
    <property type="entry name" value="Glycosyl_hydrolase_5"/>
</dbReference>
<comment type="similarity">
    <text evidence="1">Belongs to the glycosyl hydrolase 5 (cellulase A) family.</text>
</comment>
<evidence type="ECO:0000313" key="4">
    <source>
        <dbReference type="EMBL" id="KAG0655608.1"/>
    </source>
</evidence>
<dbReference type="GO" id="GO:0046557">
    <property type="term" value="F:glucan endo-1,6-beta-glucosidase activity"/>
    <property type="evidence" value="ECO:0007669"/>
    <property type="project" value="TreeGrafter"/>
</dbReference>
<accession>A0A9P6VVU8</accession>
<organism evidence="4 5">
    <name type="scientific">Maudiozyma exigua</name>
    <name type="common">Yeast</name>
    <name type="synonym">Kazachstania exigua</name>
    <dbReference type="NCBI Taxonomy" id="34358"/>
    <lineage>
        <taxon>Eukaryota</taxon>
        <taxon>Fungi</taxon>
        <taxon>Dikarya</taxon>
        <taxon>Ascomycota</taxon>
        <taxon>Saccharomycotina</taxon>
        <taxon>Saccharomycetes</taxon>
        <taxon>Saccharomycetales</taxon>
        <taxon>Saccharomycetaceae</taxon>
        <taxon>Maudiozyma</taxon>
    </lineage>
</organism>
<dbReference type="GO" id="GO:0009986">
    <property type="term" value="C:cell surface"/>
    <property type="evidence" value="ECO:0007669"/>
    <property type="project" value="TreeGrafter"/>
</dbReference>
<dbReference type="SUPFAM" id="SSF51445">
    <property type="entry name" value="(Trans)glycosidases"/>
    <property type="match status" value="1"/>
</dbReference>
<dbReference type="Gene3D" id="3.20.20.80">
    <property type="entry name" value="Glycosidases"/>
    <property type="match status" value="1"/>
</dbReference>
<keyword evidence="3" id="KW-0326">Glycosidase</keyword>
<dbReference type="PANTHER" id="PTHR31297:SF43">
    <property type="entry name" value="GLUCAN 1,3-BETA-GLUCOSIDASE 3"/>
    <property type="match status" value="1"/>
</dbReference>
<name>A0A9P6VVU8_MAUEX</name>
<proteinExistence type="inferred from homology"/>
<dbReference type="PANTHER" id="PTHR31297">
    <property type="entry name" value="GLUCAN ENDO-1,6-BETA-GLUCOSIDASE B"/>
    <property type="match status" value="1"/>
</dbReference>
<dbReference type="AlphaFoldDB" id="A0A9P6VVU8"/>
<dbReference type="GO" id="GO:0005576">
    <property type="term" value="C:extracellular region"/>
    <property type="evidence" value="ECO:0007669"/>
    <property type="project" value="TreeGrafter"/>
</dbReference>